<evidence type="ECO:0000256" key="1">
    <source>
        <dbReference type="ARBA" id="ARBA00004141"/>
    </source>
</evidence>
<dbReference type="PANTHER" id="PTHR10924:SF4">
    <property type="entry name" value="GH15861P"/>
    <property type="match status" value="1"/>
</dbReference>
<evidence type="ECO:0000259" key="6">
    <source>
        <dbReference type="PROSITE" id="PS50850"/>
    </source>
</evidence>
<dbReference type="SUPFAM" id="SSF103473">
    <property type="entry name" value="MFS general substrate transporter"/>
    <property type="match status" value="1"/>
</dbReference>
<evidence type="ECO:0000313" key="8">
    <source>
        <dbReference type="RefSeq" id="XP_014668051.1"/>
    </source>
</evidence>
<feature type="transmembrane region" description="Helical" evidence="5">
    <location>
        <begin position="346"/>
        <end position="364"/>
    </location>
</feature>
<protein>
    <submittedName>
        <fullName evidence="8 9">Feline leukemia virus subgroup C receptor-related protein 1-like</fullName>
    </submittedName>
</protein>
<feature type="transmembrane region" description="Helical" evidence="5">
    <location>
        <begin position="150"/>
        <end position="176"/>
    </location>
</feature>
<dbReference type="PROSITE" id="PS50850">
    <property type="entry name" value="MFS"/>
    <property type="match status" value="1"/>
</dbReference>
<evidence type="ECO:0000256" key="5">
    <source>
        <dbReference type="SAM" id="Phobius"/>
    </source>
</evidence>
<feature type="transmembrane region" description="Helical" evidence="5">
    <location>
        <begin position="56"/>
        <end position="76"/>
    </location>
</feature>
<dbReference type="Pfam" id="PF07690">
    <property type="entry name" value="MFS_1"/>
    <property type="match status" value="1"/>
</dbReference>
<feature type="transmembrane region" description="Helical" evidence="5">
    <location>
        <begin position="434"/>
        <end position="454"/>
    </location>
</feature>
<feature type="transmembrane region" description="Helical" evidence="5">
    <location>
        <begin position="271"/>
        <end position="294"/>
    </location>
</feature>
<dbReference type="PANTHER" id="PTHR10924">
    <property type="entry name" value="MAJOR FACILITATOR SUPERFAMILY PROTEIN-RELATED"/>
    <property type="match status" value="1"/>
</dbReference>
<feature type="transmembrane region" description="Helical" evidence="5">
    <location>
        <begin position="123"/>
        <end position="144"/>
    </location>
</feature>
<proteinExistence type="predicted"/>
<keyword evidence="2 5" id="KW-0812">Transmembrane</keyword>
<name>A0ABM1E781_PRICU</name>
<keyword evidence="7" id="KW-1185">Reference proteome</keyword>
<dbReference type="GeneID" id="106809477"/>
<dbReference type="CDD" id="cd17398">
    <property type="entry name" value="MFS_FLVCR_like"/>
    <property type="match status" value="1"/>
</dbReference>
<organism evidence="7 9">
    <name type="scientific">Priapulus caudatus</name>
    <name type="common">Priapulid worm</name>
    <dbReference type="NCBI Taxonomy" id="37621"/>
    <lineage>
        <taxon>Eukaryota</taxon>
        <taxon>Metazoa</taxon>
        <taxon>Ecdysozoa</taxon>
        <taxon>Scalidophora</taxon>
        <taxon>Priapulida</taxon>
        <taxon>Priapulimorpha</taxon>
        <taxon>Priapulimorphida</taxon>
        <taxon>Priapulidae</taxon>
        <taxon>Priapulus</taxon>
    </lineage>
</organism>
<evidence type="ECO:0000256" key="4">
    <source>
        <dbReference type="ARBA" id="ARBA00023136"/>
    </source>
</evidence>
<dbReference type="InterPro" id="IPR049680">
    <property type="entry name" value="FLVCR1-2_SLC49-like"/>
</dbReference>
<feature type="transmembrane region" description="Helical" evidence="5">
    <location>
        <begin position="314"/>
        <end position="334"/>
    </location>
</feature>
<dbReference type="InterPro" id="IPR036259">
    <property type="entry name" value="MFS_trans_sf"/>
</dbReference>
<dbReference type="RefSeq" id="XP_014668052.1">
    <property type="nucleotide sequence ID" value="XM_014812566.1"/>
</dbReference>
<dbReference type="RefSeq" id="XP_014668051.1">
    <property type="nucleotide sequence ID" value="XM_014812565.1"/>
</dbReference>
<comment type="subcellular location">
    <subcellularLocation>
        <location evidence="1">Membrane</location>
        <topology evidence="1">Multi-pass membrane protein</topology>
    </subcellularLocation>
</comment>
<feature type="domain" description="Major facilitator superfamily (MFS) profile" evidence="6">
    <location>
        <begin position="58"/>
        <end position="459"/>
    </location>
</feature>
<gene>
    <name evidence="8 9" type="primary">LOC106809477</name>
</gene>
<feature type="transmembrane region" description="Helical" evidence="5">
    <location>
        <begin position="370"/>
        <end position="394"/>
    </location>
</feature>
<feature type="transmembrane region" description="Helical" evidence="5">
    <location>
        <begin position="96"/>
        <end position="116"/>
    </location>
</feature>
<feature type="transmembrane region" description="Helical" evidence="5">
    <location>
        <begin position="406"/>
        <end position="428"/>
    </location>
</feature>
<dbReference type="Proteomes" id="UP000695022">
    <property type="component" value="Unplaced"/>
</dbReference>
<dbReference type="InterPro" id="IPR011701">
    <property type="entry name" value="MFS"/>
</dbReference>
<dbReference type="InterPro" id="IPR020846">
    <property type="entry name" value="MFS_dom"/>
</dbReference>
<accession>A0ABM1E781</accession>
<sequence>MASYGSGEQGENAEPHGSHCVFDDNLATAAESGQACSDDVSGKVDMVPTRLYRRRWFILALFCFYSMTNAIQWIQYSVISNVIVDFYGTRTTAVDWLSMIYMLAYIPLIIPATWLLDKKGLRFAVTLGALGNATGAWLKCASVAPDRFWVTMLGQTICAISQLFVLGIPANLAAVWFGPNEVSTACSIGVFGNQVGIALGFALPPIIVPNNKETIATNLSYMFYGMAAITTVIFFAILLVFKAAPPVPPSHAQLNLEGARTWNYFESLKNLFSHIGFILLVIAYGINAGSFYAISTLLNQIVLTWFPDAERSVGMIGLTIVLAGLLGSVISGIILDRTRKFRLTTLVIYICSFCGMIAFTFVLNLGNISIVYLCAGSLGFFMTGFLPVGFEFAAEITYPESEATSSGVVNASAQVFGIIFTTCIGKLITDVSVLSGNLFLCIALLGGVFVTWFIKEDLKRQKAGKMNAEQMQEIEKEPLDQNNASYDVMFT</sequence>
<keyword evidence="4 5" id="KW-0472">Membrane</keyword>
<evidence type="ECO:0000313" key="9">
    <source>
        <dbReference type="RefSeq" id="XP_014668052.1"/>
    </source>
</evidence>
<dbReference type="Gene3D" id="1.20.1250.20">
    <property type="entry name" value="MFS general substrate transporter like domains"/>
    <property type="match status" value="2"/>
</dbReference>
<feature type="transmembrane region" description="Helical" evidence="5">
    <location>
        <begin position="219"/>
        <end position="241"/>
    </location>
</feature>
<evidence type="ECO:0000313" key="7">
    <source>
        <dbReference type="Proteomes" id="UP000695022"/>
    </source>
</evidence>
<reference evidence="8 9" key="1">
    <citation type="submission" date="2025-05" db="UniProtKB">
        <authorList>
            <consortium name="RefSeq"/>
        </authorList>
    </citation>
    <scope>IDENTIFICATION</scope>
</reference>
<evidence type="ECO:0000256" key="3">
    <source>
        <dbReference type="ARBA" id="ARBA00022989"/>
    </source>
</evidence>
<feature type="transmembrane region" description="Helical" evidence="5">
    <location>
        <begin position="188"/>
        <end position="207"/>
    </location>
</feature>
<keyword evidence="3 5" id="KW-1133">Transmembrane helix</keyword>
<evidence type="ECO:0000256" key="2">
    <source>
        <dbReference type="ARBA" id="ARBA00022692"/>
    </source>
</evidence>